<dbReference type="AlphaFoldDB" id="A0A5C8PR18"/>
<dbReference type="RefSeq" id="WP_147846526.1">
    <property type="nucleotide sequence ID" value="NZ_VDUZ01000007.1"/>
</dbReference>
<dbReference type="EMBL" id="VDUZ01000007">
    <property type="protein sequence ID" value="TXL78257.1"/>
    <property type="molecule type" value="Genomic_DNA"/>
</dbReference>
<dbReference type="CDD" id="cd01029">
    <property type="entry name" value="TOPRIM_primases"/>
    <property type="match status" value="1"/>
</dbReference>
<dbReference type="InterPro" id="IPR025048">
    <property type="entry name" value="DUF3987"/>
</dbReference>
<organism evidence="2 3">
    <name type="scientific">Vineibacter terrae</name>
    <dbReference type="NCBI Taxonomy" id="2586908"/>
    <lineage>
        <taxon>Bacteria</taxon>
        <taxon>Pseudomonadati</taxon>
        <taxon>Pseudomonadota</taxon>
        <taxon>Alphaproteobacteria</taxon>
        <taxon>Hyphomicrobiales</taxon>
        <taxon>Vineibacter</taxon>
    </lineage>
</organism>
<name>A0A5C8PR18_9HYPH</name>
<keyword evidence="3" id="KW-1185">Reference proteome</keyword>
<dbReference type="OrthoDB" id="5453446at2"/>
<dbReference type="Proteomes" id="UP000321638">
    <property type="component" value="Unassembled WGS sequence"/>
</dbReference>
<sequence length="859" mass="95290">MPNFGTPPPAAGIRSKRETFKRTAAALLGQAEAVCRYLLPRGRRAGHEWTVGSIDGEPGHSLSVNLHTGVWKDFADWPGGADLISLWAAVSRIPQGEAKAEAEKWLGLETPRQRSNNQVRQVNDVPPMLPSHPIEDWWTGRPATRQWKYFDAAGNLACVVHRWDDPEGMRDKVIRPFLPDGRMKAPPAPRPLYNLPTILEPGSNALIVLVEGEKCCDALAELDNPDLVPVTNIGGANMVGYTDWTPLAGRHVLRWADNDRAGETWKEATRAKLLEVGAASIRDVVVPVGKADGWDCADAAPDERQQLIERCREAISGEPTLSDLATEGVDFPQAGPDAVGDRTPASEADPDWPPPVPIEAELRSVKPFDPRMLPEPLDGWVVDEAKRMACPPDFIAAAVLVALGSIVGARCAVNPKQNDSWQIVPNIWGAIVGDPASKKSPAMSTAFAPLNPLMEAERQMHEDALLKYRADKDIHDAKIEDMKARIKKAAAGKSDSEDMDACKRALEALYKHAPRRPPLHRYKTDDTTIEKAGELQQDQAGLLVKRDELTGWFASMDRSGHEADRPFWNESWNGNQSYDVDRIGRGHISIPNLCLSIFGGIQPDKLTMYLSRTVDALENDGLLQRFQMLVYPDPVPDRGKWRDLPPDKAKRDAAFAVFEKLATFEPLAWGAKPAGDLHRFPFFCFDEGGQKVFIGWFEVLYSRIDNEEEPLIQQHLAKYTKLCASLALSFFLVRKAAGAEAELIEREDVVRAVAWCEFLEDHARRCYGLVLDRGQRAAQTLAKRLEQGKLADGFTAYDVRHQGWRGLKADSEAQAALNYLEGAHWLRAKATAPGPDGGRPTVRYRINPAIRREDKKGRS</sequence>
<protein>
    <submittedName>
        <fullName evidence="2">DUF3987 domain-containing protein</fullName>
    </submittedName>
</protein>
<evidence type="ECO:0000256" key="1">
    <source>
        <dbReference type="SAM" id="MobiDB-lite"/>
    </source>
</evidence>
<dbReference type="InterPro" id="IPR034154">
    <property type="entry name" value="TOPRIM_DnaG/twinkle"/>
</dbReference>
<evidence type="ECO:0000313" key="3">
    <source>
        <dbReference type="Proteomes" id="UP000321638"/>
    </source>
</evidence>
<proteinExistence type="predicted"/>
<comment type="caution">
    <text evidence="2">The sequence shown here is derived from an EMBL/GenBank/DDBJ whole genome shotgun (WGS) entry which is preliminary data.</text>
</comment>
<evidence type="ECO:0000313" key="2">
    <source>
        <dbReference type="EMBL" id="TXL78257.1"/>
    </source>
</evidence>
<reference evidence="2 3" key="1">
    <citation type="submission" date="2019-06" db="EMBL/GenBank/DDBJ databases">
        <title>New taxonomy in bacterial strain CC-CFT640, isolated from vineyard.</title>
        <authorList>
            <person name="Lin S.-Y."/>
            <person name="Tsai C.-F."/>
            <person name="Young C.-C."/>
        </authorList>
    </citation>
    <scope>NUCLEOTIDE SEQUENCE [LARGE SCALE GENOMIC DNA]</scope>
    <source>
        <strain evidence="2 3">CC-CFT640</strain>
    </source>
</reference>
<dbReference type="Pfam" id="PF13148">
    <property type="entry name" value="DUF3987"/>
    <property type="match status" value="1"/>
</dbReference>
<gene>
    <name evidence="2" type="ORF">FHP25_08700</name>
</gene>
<feature type="region of interest" description="Disordered" evidence="1">
    <location>
        <begin position="330"/>
        <end position="355"/>
    </location>
</feature>
<accession>A0A5C8PR18</accession>